<dbReference type="AlphaFoldDB" id="A0A225UZF3"/>
<dbReference type="Proteomes" id="UP000198211">
    <property type="component" value="Unassembled WGS sequence"/>
</dbReference>
<accession>A0A225UZF3</accession>
<dbReference type="EMBL" id="NBNE01009671">
    <property type="protein sequence ID" value="OWY98168.1"/>
    <property type="molecule type" value="Genomic_DNA"/>
</dbReference>
<reference evidence="2" key="1">
    <citation type="submission" date="2017-03" db="EMBL/GenBank/DDBJ databases">
        <title>Phytopthora megakarya and P. palmivora, two closely related causual agents of cacao black pod achieved similar genome size and gene model numbers by different mechanisms.</title>
        <authorList>
            <person name="Ali S."/>
            <person name="Shao J."/>
            <person name="Larry D.J."/>
            <person name="Kronmiller B."/>
            <person name="Shen D."/>
            <person name="Strem M.D."/>
            <person name="Melnick R.L."/>
            <person name="Guiltinan M.J."/>
            <person name="Tyler B.M."/>
            <person name="Meinhardt L.W."/>
            <person name="Bailey B.A."/>
        </authorList>
    </citation>
    <scope>NUCLEOTIDE SEQUENCE [LARGE SCALE GENOMIC DNA]</scope>
    <source>
        <strain evidence="2">zdho120</strain>
    </source>
</reference>
<keyword evidence="2" id="KW-1185">Reference proteome</keyword>
<evidence type="ECO:0000313" key="2">
    <source>
        <dbReference type="Proteomes" id="UP000198211"/>
    </source>
</evidence>
<comment type="caution">
    <text evidence="1">The sequence shown here is derived from an EMBL/GenBank/DDBJ whole genome shotgun (WGS) entry which is preliminary data.</text>
</comment>
<protein>
    <submittedName>
        <fullName evidence="1">Avirulence protein</fullName>
    </submittedName>
</protein>
<name>A0A225UZF3_9STRA</name>
<sequence>MGIMGLTGEELTASSNYKEFQTFQSGQWLMKGTPTTKVFADSYLKNLFQGTDAIEYKNDLKFVAVLGKRAYQYAFKVWRNIFGGGTRKELLEKARILTSLAKSQTDLIVTVGMRAVLELDGPINFLIPGLAAVDCKGVFSGKLCHQDGSWSFVAIETAQFYKIKY</sequence>
<dbReference type="OrthoDB" id="92956at2759"/>
<organism evidence="1 2">
    <name type="scientific">Phytophthora megakarya</name>
    <dbReference type="NCBI Taxonomy" id="4795"/>
    <lineage>
        <taxon>Eukaryota</taxon>
        <taxon>Sar</taxon>
        <taxon>Stramenopiles</taxon>
        <taxon>Oomycota</taxon>
        <taxon>Peronosporomycetes</taxon>
        <taxon>Peronosporales</taxon>
        <taxon>Peronosporaceae</taxon>
        <taxon>Phytophthora</taxon>
    </lineage>
</organism>
<gene>
    <name evidence="1" type="ORF">PHMEG_00031129</name>
</gene>
<proteinExistence type="predicted"/>
<evidence type="ECO:0000313" key="1">
    <source>
        <dbReference type="EMBL" id="OWY98168.1"/>
    </source>
</evidence>